<accession>A0A7W9YGW1</accession>
<keyword evidence="1" id="KW-1133">Transmembrane helix</keyword>
<dbReference type="Proteomes" id="UP000546642">
    <property type="component" value="Unassembled WGS sequence"/>
</dbReference>
<organism evidence="2 3">
    <name type="scientific">Nocardiopsis mwathae</name>
    <dbReference type="NCBI Taxonomy" id="1472723"/>
    <lineage>
        <taxon>Bacteria</taxon>
        <taxon>Bacillati</taxon>
        <taxon>Actinomycetota</taxon>
        <taxon>Actinomycetes</taxon>
        <taxon>Streptosporangiales</taxon>
        <taxon>Nocardiopsidaceae</taxon>
        <taxon>Nocardiopsis</taxon>
    </lineage>
</organism>
<feature type="transmembrane region" description="Helical" evidence="1">
    <location>
        <begin position="21"/>
        <end position="40"/>
    </location>
</feature>
<dbReference type="EMBL" id="JACHDS010000001">
    <property type="protein sequence ID" value="MBB6171286.1"/>
    <property type="molecule type" value="Genomic_DNA"/>
</dbReference>
<dbReference type="NCBIfam" id="NF041635">
    <property type="entry name" value="STM3941_fam"/>
    <property type="match status" value="1"/>
</dbReference>
<proteinExistence type="predicted"/>
<keyword evidence="1" id="KW-0472">Membrane</keyword>
<evidence type="ECO:0000313" key="3">
    <source>
        <dbReference type="Proteomes" id="UP000546642"/>
    </source>
</evidence>
<dbReference type="InterPro" id="IPR048136">
    <property type="entry name" value="STM3941-like"/>
</dbReference>
<reference evidence="2 3" key="1">
    <citation type="submission" date="2020-08" db="EMBL/GenBank/DDBJ databases">
        <title>Sequencing the genomes of 1000 actinobacteria strains.</title>
        <authorList>
            <person name="Klenk H.-P."/>
        </authorList>
    </citation>
    <scope>NUCLEOTIDE SEQUENCE [LARGE SCALE GENOMIC DNA]</scope>
    <source>
        <strain evidence="2 3">DSM 46659</strain>
    </source>
</reference>
<gene>
    <name evidence="2" type="ORF">HNR23_001346</name>
</gene>
<feature type="transmembrane region" description="Helical" evidence="1">
    <location>
        <begin position="46"/>
        <end position="64"/>
    </location>
</feature>
<evidence type="ECO:0000313" key="2">
    <source>
        <dbReference type="EMBL" id="MBB6171286.1"/>
    </source>
</evidence>
<dbReference type="AlphaFoldDB" id="A0A7W9YGW1"/>
<evidence type="ECO:0000256" key="1">
    <source>
        <dbReference type="SAM" id="Phobius"/>
    </source>
</evidence>
<keyword evidence="1" id="KW-0812">Transmembrane</keyword>
<dbReference type="RefSeq" id="WP_184074584.1">
    <property type="nucleotide sequence ID" value="NZ_JACHDS010000001.1"/>
</dbReference>
<protein>
    <submittedName>
        <fullName evidence="2">Uncharacterized protein</fullName>
    </submittedName>
</protein>
<keyword evidence="3" id="KW-1185">Reference proteome</keyword>
<sequence length="188" mass="20763">MTGPTDQFAVRDQFRVTWDGVGLAAGCLIFAGMGAALVVRGGTADIAIGLLAVLMFGGGGLLAASRFLSRRPTLVLDAEGVRVVAPWPRSSDDDLWMDWNDIALIRVCSQDITAQGGAVPQWYLVFVPPHEVARPFQPPAPWRPDRAVRIHRTWDRTVEDVVAEARRRRPGITFDDRRPPGMRRAHVE</sequence>
<comment type="caution">
    <text evidence="2">The sequence shown here is derived from an EMBL/GenBank/DDBJ whole genome shotgun (WGS) entry which is preliminary data.</text>
</comment>
<name>A0A7W9YGW1_9ACTN</name>